<evidence type="ECO:0000313" key="4">
    <source>
        <dbReference type="Proteomes" id="UP000067448"/>
    </source>
</evidence>
<dbReference type="EMBL" id="BCMM01000032">
    <property type="protein sequence ID" value="GAQ65589.1"/>
    <property type="molecule type" value="Genomic_DNA"/>
</dbReference>
<dbReference type="RefSeq" id="WP_059082942.1">
    <property type="nucleotide sequence ID" value="NZ_BCMM01000032.1"/>
</dbReference>
<dbReference type="Pfam" id="PF13581">
    <property type="entry name" value="HATPase_c_2"/>
    <property type="match status" value="1"/>
</dbReference>
<dbReference type="Gene3D" id="3.30.565.10">
    <property type="entry name" value="Histidine kinase-like ATPase, C-terminal domain"/>
    <property type="match status" value="1"/>
</dbReference>
<protein>
    <recommendedName>
        <fullName evidence="2">Histidine kinase/HSP90-like ATPase domain-containing protein</fullName>
    </recommendedName>
</protein>
<sequence length="218" mass="23487">MDCIAGVPRKPWNLPFVAEPEGVASLRRIMRLHLGLWGLHEVISAAQLCVSELVSNVINHVGVGTPTTLAVSMNGTCLRIEVHDPDPRSMPTLIEGSDLETERESGRGMALISAVADRWGVQPHADHKVTWCEIATGLTSDSGHISGVPVARAEAILALYGTVRLPQAVRPTPFTRAVAEEAVSTLIADLLHWARAHGRDADDILDRAQSRFEAEASA</sequence>
<dbReference type="InterPro" id="IPR050267">
    <property type="entry name" value="Anti-sigma-factor_SerPK"/>
</dbReference>
<dbReference type="CDD" id="cd16936">
    <property type="entry name" value="HATPase_RsbW-like"/>
    <property type="match status" value="1"/>
</dbReference>
<keyword evidence="1" id="KW-0418">Kinase</keyword>
<keyword evidence="1" id="KW-0723">Serine/threonine-protein kinase</keyword>
<accession>A0A100JTV1</accession>
<evidence type="ECO:0000259" key="2">
    <source>
        <dbReference type="Pfam" id="PF13581"/>
    </source>
</evidence>
<dbReference type="PANTHER" id="PTHR35526">
    <property type="entry name" value="ANTI-SIGMA-F FACTOR RSBW-RELATED"/>
    <property type="match status" value="1"/>
</dbReference>
<keyword evidence="1" id="KW-0808">Transferase</keyword>
<dbReference type="SUPFAM" id="SSF55874">
    <property type="entry name" value="ATPase domain of HSP90 chaperone/DNA topoisomerase II/histidine kinase"/>
    <property type="match status" value="1"/>
</dbReference>
<feature type="domain" description="Histidine kinase/HSP90-like ATPase" evidence="2">
    <location>
        <begin position="16"/>
        <end position="121"/>
    </location>
</feature>
<gene>
    <name evidence="3" type="ORF">SsS58_05999</name>
</gene>
<dbReference type="GO" id="GO:0004674">
    <property type="term" value="F:protein serine/threonine kinase activity"/>
    <property type="evidence" value="ECO:0007669"/>
    <property type="project" value="UniProtKB-KW"/>
</dbReference>
<dbReference type="InterPro" id="IPR003594">
    <property type="entry name" value="HATPase_dom"/>
</dbReference>
<dbReference type="OrthoDB" id="3211521at2"/>
<dbReference type="InterPro" id="IPR036890">
    <property type="entry name" value="HATPase_C_sf"/>
</dbReference>
<reference evidence="4" key="1">
    <citation type="submission" date="2015-11" db="EMBL/GenBank/DDBJ databases">
        <authorList>
            <consortium name="Cross-ministerial Strategic Innovation Promotion Program (SIP) consortium"/>
            <person name="Tomihama T."/>
            <person name="Ikenaga M."/>
            <person name="Sakai M."/>
            <person name="Okubo T."/>
            <person name="Ikeda S."/>
        </authorList>
    </citation>
    <scope>NUCLEOTIDE SEQUENCE [LARGE SCALE GENOMIC DNA]</scope>
    <source>
        <strain evidence="4">S58</strain>
    </source>
</reference>
<comment type="caution">
    <text evidence="3">The sequence shown here is derived from an EMBL/GenBank/DDBJ whole genome shotgun (WGS) entry which is preliminary data.</text>
</comment>
<evidence type="ECO:0000256" key="1">
    <source>
        <dbReference type="ARBA" id="ARBA00022527"/>
    </source>
</evidence>
<reference evidence="3 4" key="2">
    <citation type="journal article" date="2016" name="Genome Announc.">
        <title>Draft Genome Sequences of Streptomyces scabiei S58, Streptomyces turgidiscabies T45, and Streptomyces acidiscabies a10, the Pathogens of Potato Common Scab, Isolated in Japan.</title>
        <authorList>
            <person name="Tomihama T."/>
            <person name="Nishi Y."/>
            <person name="Sakai M."/>
            <person name="Ikenaga M."/>
            <person name="Okubo T."/>
            <person name="Ikeda S."/>
        </authorList>
    </citation>
    <scope>NUCLEOTIDE SEQUENCE [LARGE SCALE GENOMIC DNA]</scope>
    <source>
        <strain evidence="3 4">S58</strain>
    </source>
</reference>
<dbReference type="AlphaFoldDB" id="A0A100JTV1"/>
<dbReference type="Proteomes" id="UP000067448">
    <property type="component" value="Unassembled WGS sequence"/>
</dbReference>
<name>A0A100JTV1_STRSC</name>
<reference evidence="4" key="3">
    <citation type="submission" date="2016-02" db="EMBL/GenBank/DDBJ databases">
        <title>Draft genome of pathogenic Streptomyces sp. in Japan.</title>
        <authorList>
            <person name="Tomihama T."/>
            <person name="Ikenaga M."/>
            <person name="Sakai M."/>
            <person name="Okubo T."/>
            <person name="Ikeda S."/>
        </authorList>
    </citation>
    <scope>NUCLEOTIDE SEQUENCE [LARGE SCALE GENOMIC DNA]</scope>
    <source>
        <strain evidence="4">S58</strain>
    </source>
</reference>
<dbReference type="PANTHER" id="PTHR35526:SF3">
    <property type="entry name" value="ANTI-SIGMA-F FACTOR RSBW"/>
    <property type="match status" value="1"/>
</dbReference>
<organism evidence="3 4">
    <name type="scientific">Streptomyces scabiei</name>
    <dbReference type="NCBI Taxonomy" id="1930"/>
    <lineage>
        <taxon>Bacteria</taxon>
        <taxon>Bacillati</taxon>
        <taxon>Actinomycetota</taxon>
        <taxon>Actinomycetes</taxon>
        <taxon>Kitasatosporales</taxon>
        <taxon>Streptomycetaceae</taxon>
        <taxon>Streptomyces</taxon>
    </lineage>
</organism>
<evidence type="ECO:0000313" key="3">
    <source>
        <dbReference type="EMBL" id="GAQ65589.1"/>
    </source>
</evidence>
<proteinExistence type="predicted"/>